<evidence type="ECO:0000313" key="2">
    <source>
        <dbReference type="Proteomes" id="UP000276991"/>
    </source>
</evidence>
<accession>A0A498SCC5</accession>
<proteinExistence type="predicted"/>
<protein>
    <submittedName>
        <fullName evidence="1">Uncharacterized protein</fullName>
    </submittedName>
</protein>
<dbReference type="EMBL" id="UPTC01000229">
    <property type="protein sequence ID" value="VBB27432.1"/>
    <property type="molecule type" value="Genomic_DNA"/>
</dbReference>
<name>A0A498SCC5_ACAVI</name>
<dbReference type="AlphaFoldDB" id="A0A498SCC5"/>
<dbReference type="OrthoDB" id="5794420at2759"/>
<evidence type="ECO:0000313" key="1">
    <source>
        <dbReference type="EMBL" id="VBB27432.1"/>
    </source>
</evidence>
<dbReference type="Proteomes" id="UP000276991">
    <property type="component" value="Unassembled WGS sequence"/>
</dbReference>
<gene>
    <name evidence="1" type="ORF">NAV_LOCUS2262</name>
</gene>
<sequence>MNHYPDHLSYAHRYNDKDYDKSISIIEVICMDQSFTEWRQACKFSAFRPFAMLKSAATARLFHRCCKNSSNRFTSRPPVLSLAVPSPIWLALNLLLITSATTQFSSTRSQSQPRSLDTDQCQTDIPGDCNPYSCRGTCEGRYVRFWNSKLKIDRTIKSCHCVQEPICSLIGMNAYAGCRTYTMLSTTAQRFIRLWTMSDTEKSDNQRSSLFPFPFDRSWDRLRHNQLLNANSKFCCRTANITFSGSIIFRYKSLSILLPISFALFL</sequence>
<organism evidence="1 2">
    <name type="scientific">Acanthocheilonema viteae</name>
    <name type="common">Filarial nematode worm</name>
    <name type="synonym">Dipetalonema viteae</name>
    <dbReference type="NCBI Taxonomy" id="6277"/>
    <lineage>
        <taxon>Eukaryota</taxon>
        <taxon>Metazoa</taxon>
        <taxon>Ecdysozoa</taxon>
        <taxon>Nematoda</taxon>
        <taxon>Chromadorea</taxon>
        <taxon>Rhabditida</taxon>
        <taxon>Spirurina</taxon>
        <taxon>Spiruromorpha</taxon>
        <taxon>Filarioidea</taxon>
        <taxon>Onchocercidae</taxon>
        <taxon>Acanthocheilonema</taxon>
    </lineage>
</organism>
<reference evidence="1 2" key="1">
    <citation type="submission" date="2018-08" db="EMBL/GenBank/DDBJ databases">
        <authorList>
            <person name="Laetsch R D."/>
            <person name="Stevens L."/>
            <person name="Kumar S."/>
            <person name="Blaxter L. M."/>
        </authorList>
    </citation>
    <scope>NUCLEOTIDE SEQUENCE [LARGE SCALE GENOMIC DNA]</scope>
</reference>
<keyword evidence="2" id="KW-1185">Reference proteome</keyword>